<feature type="non-terminal residue" evidence="2">
    <location>
        <position position="1"/>
    </location>
</feature>
<feature type="non-terminal residue" evidence="2">
    <location>
        <position position="185"/>
    </location>
</feature>
<protein>
    <submittedName>
        <fullName evidence="2">Uncharacterized protein</fullName>
    </submittedName>
</protein>
<dbReference type="AlphaFoldDB" id="A0A0B7BXA0"/>
<dbReference type="InterPro" id="IPR050726">
    <property type="entry name" value="mGluR"/>
</dbReference>
<evidence type="ECO:0000256" key="1">
    <source>
        <dbReference type="ARBA" id="ARBA00023180"/>
    </source>
</evidence>
<reference evidence="2" key="1">
    <citation type="submission" date="2014-12" db="EMBL/GenBank/DDBJ databases">
        <title>Insight into the proteome of Arion vulgaris.</title>
        <authorList>
            <person name="Aradska J."/>
            <person name="Bulat T."/>
            <person name="Smidak R."/>
            <person name="Sarate P."/>
            <person name="Gangsoo J."/>
            <person name="Sialana F."/>
            <person name="Bilban M."/>
            <person name="Lubec G."/>
        </authorList>
    </citation>
    <scope>NUCLEOTIDE SEQUENCE</scope>
    <source>
        <tissue evidence="2">Skin</tissue>
    </source>
</reference>
<dbReference type="EMBL" id="HACG01050677">
    <property type="protein sequence ID" value="CEK97542.1"/>
    <property type="molecule type" value="Transcribed_RNA"/>
</dbReference>
<organism evidence="2">
    <name type="scientific">Arion vulgaris</name>
    <dbReference type="NCBI Taxonomy" id="1028688"/>
    <lineage>
        <taxon>Eukaryota</taxon>
        <taxon>Metazoa</taxon>
        <taxon>Spiralia</taxon>
        <taxon>Lophotrochozoa</taxon>
        <taxon>Mollusca</taxon>
        <taxon>Gastropoda</taxon>
        <taxon>Heterobranchia</taxon>
        <taxon>Euthyneura</taxon>
        <taxon>Panpulmonata</taxon>
        <taxon>Eupulmonata</taxon>
        <taxon>Stylommatophora</taxon>
        <taxon>Helicina</taxon>
        <taxon>Arionoidea</taxon>
        <taxon>Arionidae</taxon>
        <taxon>Arion</taxon>
    </lineage>
</organism>
<evidence type="ECO:0000313" key="2">
    <source>
        <dbReference type="EMBL" id="CEK97542.1"/>
    </source>
</evidence>
<dbReference type="SUPFAM" id="SSF53822">
    <property type="entry name" value="Periplasmic binding protein-like I"/>
    <property type="match status" value="1"/>
</dbReference>
<gene>
    <name evidence="2" type="primary">ORF216110</name>
</gene>
<name>A0A0B7BXA0_9EUPU</name>
<dbReference type="InterPro" id="IPR028082">
    <property type="entry name" value="Peripla_BP_I"/>
</dbReference>
<dbReference type="PANTHER" id="PTHR24060">
    <property type="entry name" value="METABOTROPIC GLUTAMATE RECEPTOR"/>
    <property type="match status" value="1"/>
</dbReference>
<proteinExistence type="predicted"/>
<dbReference type="Gene3D" id="3.40.50.2300">
    <property type="match status" value="2"/>
</dbReference>
<sequence length="185" mass="20617">QKLSKEQLDTKSKEQRVTQVMNAVYALGKGIADVKNAMCSDVFPCNYYRQNTKTVVESIRKQTRQQGGITYNIFDNNGNGALGYDVYNIQQQTADGNPYVKVGSFKSNSNASWDPIVFLKDKLKFYDAGTFDFPVLISTCSESLCARCQPRKQPDVDAAKESSSSLSEYRQSDVLLISLIAVLIL</sequence>
<keyword evidence="1" id="KW-0325">Glycoprotein</keyword>
<accession>A0A0B7BXA0</accession>